<accession>A0A0C7QN07</accession>
<dbReference type="Gene3D" id="1.10.10.1330">
    <property type="entry name" value="RNA polymerase sigma-54 factor, core-binding domain"/>
    <property type="match status" value="1"/>
</dbReference>
<evidence type="ECO:0000313" key="3">
    <source>
        <dbReference type="Proteomes" id="UP000049127"/>
    </source>
</evidence>
<dbReference type="EMBL" id="CEKZ01000022">
    <property type="protein sequence ID" value="CEQ04936.1"/>
    <property type="molecule type" value="Genomic_DNA"/>
</dbReference>
<gene>
    <name evidence="2" type="primary">glnF_2</name>
    <name evidence="2" type="ORF">R28058_26531</name>
</gene>
<dbReference type="GO" id="GO:0016987">
    <property type="term" value="F:sigma factor activity"/>
    <property type="evidence" value="ECO:0007669"/>
    <property type="project" value="InterPro"/>
</dbReference>
<proteinExistence type="predicted"/>
<dbReference type="Pfam" id="PF04963">
    <property type="entry name" value="Sigma54_CBD"/>
    <property type="match status" value="1"/>
</dbReference>
<dbReference type="Pfam" id="PF00309">
    <property type="entry name" value="Sigma54_AID"/>
    <property type="match status" value="1"/>
</dbReference>
<dbReference type="GO" id="GO:0001216">
    <property type="term" value="F:DNA-binding transcription activator activity"/>
    <property type="evidence" value="ECO:0007669"/>
    <property type="project" value="InterPro"/>
</dbReference>
<dbReference type="InterPro" id="IPR007046">
    <property type="entry name" value="RNA_pol_sigma_54_core-bd"/>
</dbReference>
<dbReference type="InterPro" id="IPR038709">
    <property type="entry name" value="RpoN_core-bd_sf"/>
</dbReference>
<dbReference type="InterPro" id="IPR000394">
    <property type="entry name" value="RNA_pol_sigma_54"/>
</dbReference>
<dbReference type="GO" id="GO:0006352">
    <property type="term" value="P:DNA-templated transcription initiation"/>
    <property type="evidence" value="ECO:0007669"/>
    <property type="project" value="InterPro"/>
</dbReference>
<dbReference type="PANTHER" id="PTHR32248">
    <property type="entry name" value="RNA POLYMERASE SIGMA-54 FACTOR"/>
    <property type="match status" value="1"/>
</dbReference>
<dbReference type="GO" id="GO:0003677">
    <property type="term" value="F:DNA binding"/>
    <property type="evidence" value="ECO:0007669"/>
    <property type="project" value="InterPro"/>
</dbReference>
<sequence>MNFNNRLELTQSQKLVMTTQLKQSLSILNMNKIELEEVIKKESEENPLLDVERKEEINWEAYIKNMDNGYKREVNYNPDNELNLENIIKEEINLYEYLSLQIGLYKIPNSEREVCNYIIDSLDEDGYLRVSEQ</sequence>
<protein>
    <submittedName>
        <fullName evidence="2">RNA polymerase sigma-54 factor</fullName>
    </submittedName>
</protein>
<organism evidence="2 3">
    <name type="scientific">Paraclostridium sordellii</name>
    <name type="common">Clostridium sordellii</name>
    <dbReference type="NCBI Taxonomy" id="1505"/>
    <lineage>
        <taxon>Bacteria</taxon>
        <taxon>Bacillati</taxon>
        <taxon>Bacillota</taxon>
        <taxon>Clostridia</taxon>
        <taxon>Peptostreptococcales</taxon>
        <taxon>Peptostreptococcaceae</taxon>
        <taxon>Paraclostridium</taxon>
    </lineage>
</organism>
<dbReference type="Proteomes" id="UP000049127">
    <property type="component" value="Unassembled WGS sequence"/>
</dbReference>
<feature type="domain" description="RNA polymerase sigma factor 54 core-binding" evidence="1">
    <location>
        <begin position="84"/>
        <end position="131"/>
    </location>
</feature>
<evidence type="ECO:0000259" key="1">
    <source>
        <dbReference type="Pfam" id="PF04963"/>
    </source>
</evidence>
<dbReference type="PANTHER" id="PTHR32248:SF4">
    <property type="entry name" value="RNA POLYMERASE SIGMA-54 FACTOR"/>
    <property type="match status" value="1"/>
</dbReference>
<dbReference type="AlphaFoldDB" id="A0A0C7QN07"/>
<evidence type="ECO:0000313" key="2">
    <source>
        <dbReference type="EMBL" id="CEQ04936.1"/>
    </source>
</evidence>
<name>A0A0C7QN07_PARSO</name>
<reference evidence="2 3" key="1">
    <citation type="submission" date="2015-01" db="EMBL/GenBank/DDBJ databases">
        <authorList>
            <person name="Aslett A.Martin."/>
            <person name="De Silva Nishadi"/>
        </authorList>
    </citation>
    <scope>NUCLEOTIDE SEQUENCE [LARGE SCALE GENOMIC DNA]</scope>
    <source>
        <strain evidence="2 3">R28058</strain>
    </source>
</reference>